<evidence type="ECO:0000256" key="1">
    <source>
        <dbReference type="SAM" id="MobiDB-lite"/>
    </source>
</evidence>
<feature type="compositionally biased region" description="Low complexity" evidence="1">
    <location>
        <begin position="412"/>
        <end position="425"/>
    </location>
</feature>
<dbReference type="Proteomes" id="UP001481413">
    <property type="component" value="Unassembled WGS sequence"/>
</dbReference>
<dbReference type="InterPro" id="IPR038610">
    <property type="entry name" value="FliK-like_C_sf"/>
</dbReference>
<feature type="region of interest" description="Disordered" evidence="1">
    <location>
        <begin position="409"/>
        <end position="464"/>
    </location>
</feature>
<gene>
    <name evidence="3" type="ORF">NBRC116585_26620</name>
</gene>
<accession>A0ABQ0A2D1</accession>
<dbReference type="EMBL" id="BAABWH010000008">
    <property type="protein sequence ID" value="GAA6146544.1"/>
    <property type="molecule type" value="Genomic_DNA"/>
</dbReference>
<feature type="compositionally biased region" description="Basic and acidic residues" evidence="1">
    <location>
        <begin position="248"/>
        <end position="262"/>
    </location>
</feature>
<dbReference type="PANTHER" id="PTHR37533:SF2">
    <property type="entry name" value="FLAGELLAR HOOK-LENGTH CONTROL PROTEIN"/>
    <property type="match status" value="1"/>
</dbReference>
<protein>
    <submittedName>
        <fullName evidence="3">Flagellar hook-length control protein FliK</fullName>
    </submittedName>
</protein>
<sequence length="464" mass="47903">MNPSLPNSPLASLMMSLGGSIDFNSLEVSQDGASGLTDFSDLLSGMQLAAVPLDGKQSALAAMTEGEDLPLTLPLVSTSDSALAGLTDEAASAIDVAVPNDKENAATDSGMADNLMVQIKTGSDISVRYVDQNETQSQRSASDADLLDDESALVLPEGEQQAVTGAVVAAGQSGNTGPVTSASVSAATVSGRASNAQPVASSLKQTQSRQVNSERDLSSTAAASMDDSLAEAEEGSETFRPVTATDADSDRSGLMEMGRETAKGLSSMVQPQASAAATTTTTPTAALSDAGADGLMPEEASEEFSFEENFEQTLQRQSRERLEFGQDKREWTPALGARLMTMVANDVQQARIQLDPPELGSLEIKMQIQQDQATVQVSAQSHQVKDVLDSGAQRLRDALAAEGIELSEFSVSADSGQGKSDSGSESGDGSGQGLASGESAESDELVGVNKAHTPAPDALLDTFA</sequence>
<dbReference type="Gene3D" id="3.30.750.140">
    <property type="match status" value="1"/>
</dbReference>
<dbReference type="PANTHER" id="PTHR37533">
    <property type="entry name" value="FLAGELLAR HOOK-LENGTH CONTROL PROTEIN"/>
    <property type="match status" value="1"/>
</dbReference>
<feature type="domain" description="Flagellar hook-length control protein-like C-terminal" evidence="2">
    <location>
        <begin position="338"/>
        <end position="418"/>
    </location>
</feature>
<keyword evidence="3" id="KW-0282">Flagellum</keyword>
<feature type="region of interest" description="Disordered" evidence="1">
    <location>
        <begin position="192"/>
        <end position="288"/>
    </location>
</feature>
<proteinExistence type="predicted"/>
<keyword evidence="3" id="KW-0969">Cilium</keyword>
<dbReference type="RefSeq" id="WP_353295765.1">
    <property type="nucleotide sequence ID" value="NZ_BAABWH010000008.1"/>
</dbReference>
<dbReference type="InterPro" id="IPR021136">
    <property type="entry name" value="Flagellar_hook_control-like_C"/>
</dbReference>
<reference evidence="3 4" key="1">
    <citation type="submission" date="2024-04" db="EMBL/GenBank/DDBJ databases">
        <title>Draft genome sequence of Thalassolituus maritimus NBRC 116585.</title>
        <authorList>
            <person name="Miyakawa T."/>
            <person name="Kusuya Y."/>
            <person name="Miura T."/>
        </authorList>
    </citation>
    <scope>NUCLEOTIDE SEQUENCE [LARGE SCALE GENOMIC DNA]</scope>
    <source>
        <strain evidence="3 4">5NW40-0001</strain>
    </source>
</reference>
<feature type="compositionally biased region" description="Polar residues" evidence="1">
    <location>
        <begin position="192"/>
        <end position="211"/>
    </location>
</feature>
<keyword evidence="3" id="KW-0966">Cell projection</keyword>
<keyword evidence="4" id="KW-1185">Reference proteome</keyword>
<name>A0ABQ0A2D1_9GAMM</name>
<organism evidence="3 4">
    <name type="scientific">Thalassolituus maritimus</name>
    <dbReference type="NCBI Taxonomy" id="484498"/>
    <lineage>
        <taxon>Bacteria</taxon>
        <taxon>Pseudomonadati</taxon>
        <taxon>Pseudomonadota</taxon>
        <taxon>Gammaproteobacteria</taxon>
        <taxon>Oceanospirillales</taxon>
        <taxon>Oceanospirillaceae</taxon>
        <taxon>Thalassolituus</taxon>
    </lineage>
</organism>
<dbReference type="CDD" id="cd17470">
    <property type="entry name" value="T3SS_Flik_C"/>
    <property type="match status" value="1"/>
</dbReference>
<comment type="caution">
    <text evidence="3">The sequence shown here is derived from an EMBL/GenBank/DDBJ whole genome shotgun (WGS) entry which is preliminary data.</text>
</comment>
<dbReference type="InterPro" id="IPR052563">
    <property type="entry name" value="FliK"/>
</dbReference>
<evidence type="ECO:0000259" key="2">
    <source>
        <dbReference type="Pfam" id="PF02120"/>
    </source>
</evidence>
<evidence type="ECO:0000313" key="3">
    <source>
        <dbReference type="EMBL" id="GAA6146544.1"/>
    </source>
</evidence>
<feature type="compositionally biased region" description="Low complexity" evidence="1">
    <location>
        <begin position="273"/>
        <end position="286"/>
    </location>
</feature>
<evidence type="ECO:0000313" key="4">
    <source>
        <dbReference type="Proteomes" id="UP001481413"/>
    </source>
</evidence>
<dbReference type="Pfam" id="PF02120">
    <property type="entry name" value="Flg_hook"/>
    <property type="match status" value="1"/>
</dbReference>